<accession>A0A7W6RYJ1</accession>
<dbReference type="GO" id="GO:0008233">
    <property type="term" value="F:peptidase activity"/>
    <property type="evidence" value="ECO:0007669"/>
    <property type="project" value="UniProtKB-KW"/>
</dbReference>
<evidence type="ECO:0000256" key="2">
    <source>
        <dbReference type="ARBA" id="ARBA00022670"/>
    </source>
</evidence>
<evidence type="ECO:0000256" key="1">
    <source>
        <dbReference type="ARBA" id="ARBA00008136"/>
    </source>
</evidence>
<name>A0A7W6RYJ1_9PROT</name>
<dbReference type="InterPro" id="IPR036590">
    <property type="entry name" value="SRAP-like"/>
</dbReference>
<dbReference type="GO" id="GO:0006508">
    <property type="term" value="P:proteolysis"/>
    <property type="evidence" value="ECO:0007669"/>
    <property type="project" value="UniProtKB-KW"/>
</dbReference>
<dbReference type="AlphaFoldDB" id="A0A7W6RYJ1"/>
<dbReference type="GO" id="GO:0003697">
    <property type="term" value="F:single-stranded DNA binding"/>
    <property type="evidence" value="ECO:0007669"/>
    <property type="project" value="InterPro"/>
</dbReference>
<organism evidence="9 10">
    <name type="scientific">Roseospira goensis</name>
    <dbReference type="NCBI Taxonomy" id="391922"/>
    <lineage>
        <taxon>Bacteria</taxon>
        <taxon>Pseudomonadati</taxon>
        <taxon>Pseudomonadota</taxon>
        <taxon>Alphaproteobacteria</taxon>
        <taxon>Rhodospirillales</taxon>
        <taxon>Rhodospirillaceae</taxon>
        <taxon>Roseospira</taxon>
    </lineage>
</organism>
<evidence type="ECO:0000256" key="8">
    <source>
        <dbReference type="RuleBase" id="RU364100"/>
    </source>
</evidence>
<evidence type="ECO:0000256" key="6">
    <source>
        <dbReference type="ARBA" id="ARBA00023125"/>
    </source>
</evidence>
<evidence type="ECO:0000256" key="3">
    <source>
        <dbReference type="ARBA" id="ARBA00022763"/>
    </source>
</evidence>
<dbReference type="PANTHER" id="PTHR13604">
    <property type="entry name" value="DC12-RELATED"/>
    <property type="match status" value="1"/>
</dbReference>
<keyword evidence="10" id="KW-1185">Reference proteome</keyword>
<keyword evidence="2 8" id="KW-0645">Protease</keyword>
<keyword evidence="6" id="KW-0238">DNA-binding</keyword>
<reference evidence="9 10" key="1">
    <citation type="submission" date="2020-08" db="EMBL/GenBank/DDBJ databases">
        <title>Genome sequencing of Purple Non-Sulfur Bacteria from various extreme environments.</title>
        <authorList>
            <person name="Mayer M."/>
        </authorList>
    </citation>
    <scope>NUCLEOTIDE SEQUENCE [LARGE SCALE GENOMIC DNA]</scope>
    <source>
        <strain evidence="9 10">JA135</strain>
    </source>
</reference>
<evidence type="ECO:0000256" key="5">
    <source>
        <dbReference type="ARBA" id="ARBA00023124"/>
    </source>
</evidence>
<dbReference type="EMBL" id="JACIGI010000008">
    <property type="protein sequence ID" value="MBB4285618.1"/>
    <property type="molecule type" value="Genomic_DNA"/>
</dbReference>
<dbReference type="InterPro" id="IPR003738">
    <property type="entry name" value="SRAP"/>
</dbReference>
<dbReference type="Proteomes" id="UP000555728">
    <property type="component" value="Unassembled WGS sequence"/>
</dbReference>
<evidence type="ECO:0000256" key="7">
    <source>
        <dbReference type="ARBA" id="ARBA00023239"/>
    </source>
</evidence>
<protein>
    <recommendedName>
        <fullName evidence="8">Abasic site processing protein</fullName>
        <ecNumber evidence="8">3.4.-.-</ecNumber>
    </recommendedName>
</protein>
<evidence type="ECO:0000313" key="10">
    <source>
        <dbReference type="Proteomes" id="UP000555728"/>
    </source>
</evidence>
<dbReference type="SUPFAM" id="SSF143081">
    <property type="entry name" value="BB1717-like"/>
    <property type="match status" value="1"/>
</dbReference>
<dbReference type="PANTHER" id="PTHR13604:SF0">
    <property type="entry name" value="ABASIC SITE PROCESSING PROTEIN HMCES"/>
    <property type="match status" value="1"/>
</dbReference>
<gene>
    <name evidence="9" type="ORF">GGD88_001337</name>
</gene>
<sequence length="213" mass="23092">MCARFELNVAPADLLARFGLTAPPEDDAVTGAALDRLPRAEIRPTDRVPVIGPRRVPVALSWGVRVDWDPKPLINARAETLAAKPTFRPFVGNRCLVPATAFFEWTDPPAGAPRGRKRRHRIGRDDAPLYAMAGLVDDRGRFTVITRPATDRMAALHHRMPAILAGPDAEVAWLDPARPFADVQGLLTDWDGPLVITDDGAPEGAAGQADLFA</sequence>
<evidence type="ECO:0000256" key="4">
    <source>
        <dbReference type="ARBA" id="ARBA00022801"/>
    </source>
</evidence>
<keyword evidence="7" id="KW-0456">Lyase</keyword>
<dbReference type="GO" id="GO:0016829">
    <property type="term" value="F:lyase activity"/>
    <property type="evidence" value="ECO:0007669"/>
    <property type="project" value="UniProtKB-KW"/>
</dbReference>
<dbReference type="GO" id="GO:0106300">
    <property type="term" value="P:protein-DNA covalent cross-linking repair"/>
    <property type="evidence" value="ECO:0007669"/>
    <property type="project" value="InterPro"/>
</dbReference>
<proteinExistence type="inferred from homology"/>
<dbReference type="EC" id="3.4.-.-" evidence="8"/>
<dbReference type="Gene3D" id="3.90.1680.10">
    <property type="entry name" value="SOS response associated peptidase-like"/>
    <property type="match status" value="1"/>
</dbReference>
<dbReference type="Pfam" id="PF02586">
    <property type="entry name" value="SRAP"/>
    <property type="match status" value="1"/>
</dbReference>
<keyword evidence="4 8" id="KW-0378">Hydrolase</keyword>
<keyword evidence="3" id="KW-0227">DNA damage</keyword>
<comment type="similarity">
    <text evidence="1 8">Belongs to the SOS response-associated peptidase family.</text>
</comment>
<comment type="caution">
    <text evidence="9">The sequence shown here is derived from an EMBL/GenBank/DDBJ whole genome shotgun (WGS) entry which is preliminary data.</text>
</comment>
<dbReference type="RefSeq" id="WP_184433106.1">
    <property type="nucleotide sequence ID" value="NZ_JACIGI010000008.1"/>
</dbReference>
<keyword evidence="5" id="KW-0190">Covalent protein-DNA linkage</keyword>
<evidence type="ECO:0000313" key="9">
    <source>
        <dbReference type="EMBL" id="MBB4285618.1"/>
    </source>
</evidence>